<feature type="compositionally biased region" description="Basic and acidic residues" evidence="1">
    <location>
        <begin position="144"/>
        <end position="166"/>
    </location>
</feature>
<name>A0ABT4SJ19_9ACTN</name>
<keyword evidence="2" id="KW-0472">Membrane</keyword>
<feature type="compositionally biased region" description="Low complexity" evidence="1">
    <location>
        <begin position="133"/>
        <end position="143"/>
    </location>
</feature>
<feature type="region of interest" description="Disordered" evidence="1">
    <location>
        <begin position="1"/>
        <end position="30"/>
    </location>
</feature>
<reference evidence="3" key="1">
    <citation type="submission" date="2022-11" db="EMBL/GenBank/DDBJ databases">
        <title>Nonomuraea corallina sp. nov., a new species of the genus Nonomuraea isolated from sea side sediment in Thai sea.</title>
        <authorList>
            <person name="Ngamcharungchit C."/>
            <person name="Matsumoto A."/>
            <person name="Suriyachadkun C."/>
            <person name="Panbangred W."/>
            <person name="Inahashi Y."/>
            <person name="Intra B."/>
        </authorList>
    </citation>
    <scope>NUCLEOTIDE SEQUENCE</scope>
    <source>
        <strain evidence="3">MCN248</strain>
    </source>
</reference>
<accession>A0ABT4SJ19</accession>
<dbReference type="Proteomes" id="UP001144036">
    <property type="component" value="Unassembled WGS sequence"/>
</dbReference>
<sequence length="200" mass="19549">MQDPTEPDRLEILNGPGDHRRAASNRPSGKKKITVIAAAVLVAALGVGGVGYALTAGAADPGAPAQQSGQAGPGQGAGEDTDQDTGQGADEPLRDDAADEATMGDADTELPEEEAAEMGDAAVGDTSGDDSGDTSGDTGNSRDTGQDASKKKTATEDSGAKEEGGGKKPTTAAKPPQSDGDDPADGPAGAVTGQCAKSGC</sequence>
<feature type="compositionally biased region" description="Low complexity" evidence="1">
    <location>
        <begin position="54"/>
        <end position="70"/>
    </location>
</feature>
<keyword evidence="2" id="KW-0812">Transmembrane</keyword>
<evidence type="ECO:0000313" key="3">
    <source>
        <dbReference type="EMBL" id="MDA0637105.1"/>
    </source>
</evidence>
<protein>
    <submittedName>
        <fullName evidence="3">Uncharacterized protein</fullName>
    </submittedName>
</protein>
<evidence type="ECO:0000256" key="2">
    <source>
        <dbReference type="SAM" id="Phobius"/>
    </source>
</evidence>
<feature type="transmembrane region" description="Helical" evidence="2">
    <location>
        <begin position="33"/>
        <end position="54"/>
    </location>
</feature>
<comment type="caution">
    <text evidence="3">The sequence shown here is derived from an EMBL/GenBank/DDBJ whole genome shotgun (WGS) entry which is preliminary data.</text>
</comment>
<organism evidence="3 4">
    <name type="scientific">Nonomuraea corallina</name>
    <dbReference type="NCBI Taxonomy" id="2989783"/>
    <lineage>
        <taxon>Bacteria</taxon>
        <taxon>Bacillati</taxon>
        <taxon>Actinomycetota</taxon>
        <taxon>Actinomycetes</taxon>
        <taxon>Streptosporangiales</taxon>
        <taxon>Streptosporangiaceae</taxon>
        <taxon>Nonomuraea</taxon>
    </lineage>
</organism>
<dbReference type="EMBL" id="JAPNNL010000138">
    <property type="protein sequence ID" value="MDA0637105.1"/>
    <property type="molecule type" value="Genomic_DNA"/>
</dbReference>
<dbReference type="RefSeq" id="WP_270158016.1">
    <property type="nucleotide sequence ID" value="NZ_JAPNNL010000138.1"/>
</dbReference>
<feature type="compositionally biased region" description="Basic and acidic residues" evidence="1">
    <location>
        <begin position="1"/>
        <end position="21"/>
    </location>
</feature>
<gene>
    <name evidence="3" type="ORF">OUY22_27190</name>
</gene>
<feature type="region of interest" description="Disordered" evidence="1">
    <location>
        <begin position="54"/>
        <end position="200"/>
    </location>
</feature>
<keyword evidence="2" id="KW-1133">Transmembrane helix</keyword>
<feature type="compositionally biased region" description="Acidic residues" evidence="1">
    <location>
        <begin position="106"/>
        <end position="117"/>
    </location>
</feature>
<evidence type="ECO:0000313" key="4">
    <source>
        <dbReference type="Proteomes" id="UP001144036"/>
    </source>
</evidence>
<proteinExistence type="predicted"/>
<evidence type="ECO:0000256" key="1">
    <source>
        <dbReference type="SAM" id="MobiDB-lite"/>
    </source>
</evidence>
<keyword evidence="4" id="KW-1185">Reference proteome</keyword>